<protein>
    <recommendedName>
        <fullName evidence="3">Lipoprotein</fullName>
    </recommendedName>
</protein>
<name>A0A2S6HYN4_9FIRM</name>
<organism evidence="1 2">
    <name type="scientific">Lacrimispora xylanisolvens</name>
    <dbReference type="NCBI Taxonomy" id="384636"/>
    <lineage>
        <taxon>Bacteria</taxon>
        <taxon>Bacillati</taxon>
        <taxon>Bacillota</taxon>
        <taxon>Clostridia</taxon>
        <taxon>Lachnospirales</taxon>
        <taxon>Lachnospiraceae</taxon>
        <taxon>Lacrimispora</taxon>
    </lineage>
</organism>
<dbReference type="PROSITE" id="PS51257">
    <property type="entry name" value="PROKAR_LIPOPROTEIN"/>
    <property type="match status" value="1"/>
</dbReference>
<evidence type="ECO:0008006" key="3">
    <source>
        <dbReference type="Google" id="ProtNLM"/>
    </source>
</evidence>
<accession>A0A2S6HYN4</accession>
<comment type="caution">
    <text evidence="1">The sequence shown here is derived from an EMBL/GenBank/DDBJ whole genome shotgun (WGS) entry which is preliminary data.</text>
</comment>
<keyword evidence="2" id="KW-1185">Reference proteome</keyword>
<sequence>MKKLFILLTATLIILLSGCNENEFQRILKKVDFNQDIGLYYIDNSKDTDSLLLFASTKNLSDEEFNYLVDSNIHIMLMSDNNKLMLEPDNIEWKRCDPNLLKNGISLRLFLNKTKDMQEMVFKNIVFTSKKTKVTMKIQPIYLNVYTSEKNGISIMESPIAPQNKVSLNKNHSYAYKILDANGVITEDLEVEMFYPENVHNYIDISSLIASRDENTEKQIREDYKNTISEEELAKIKVYEVRCDYIIKKESNITFQPKIKIRFSEKEQDLVPFEPICFFNNTR</sequence>
<gene>
    <name evidence="1" type="ORF">BXY41_101339</name>
</gene>
<dbReference type="AlphaFoldDB" id="A0A2S6HYN4"/>
<dbReference type="RefSeq" id="WP_104433913.1">
    <property type="nucleotide sequence ID" value="NZ_PTJA01000001.1"/>
</dbReference>
<proteinExistence type="predicted"/>
<reference evidence="1 2" key="1">
    <citation type="submission" date="2018-02" db="EMBL/GenBank/DDBJ databases">
        <title>Genomic Encyclopedia of Archaeal and Bacterial Type Strains, Phase II (KMG-II): from individual species to whole genera.</title>
        <authorList>
            <person name="Goeker M."/>
        </authorList>
    </citation>
    <scope>NUCLEOTIDE SEQUENCE [LARGE SCALE GENOMIC DNA]</scope>
    <source>
        <strain evidence="1 2">DSM 3808</strain>
    </source>
</reference>
<dbReference type="EMBL" id="PTJA01000001">
    <property type="protein sequence ID" value="PPK83276.1"/>
    <property type="molecule type" value="Genomic_DNA"/>
</dbReference>
<evidence type="ECO:0000313" key="2">
    <source>
        <dbReference type="Proteomes" id="UP000237749"/>
    </source>
</evidence>
<dbReference type="Proteomes" id="UP000237749">
    <property type="component" value="Unassembled WGS sequence"/>
</dbReference>
<evidence type="ECO:0000313" key="1">
    <source>
        <dbReference type="EMBL" id="PPK83276.1"/>
    </source>
</evidence>